<evidence type="ECO:0000259" key="3">
    <source>
        <dbReference type="PROSITE" id="PS50137"/>
    </source>
</evidence>
<protein>
    <submittedName>
        <fullName evidence="5">RISC-loading complex subunit tarbp2-like</fullName>
    </submittedName>
</protein>
<dbReference type="Proteomes" id="UP000504635">
    <property type="component" value="Unplaced"/>
</dbReference>
<dbReference type="InParanoid" id="A0A6J2YD07"/>
<dbReference type="GO" id="GO:0030422">
    <property type="term" value="P:siRNA processing"/>
    <property type="evidence" value="ECO:0007669"/>
    <property type="project" value="TreeGrafter"/>
</dbReference>
<dbReference type="GeneID" id="115886285"/>
<dbReference type="GO" id="GO:0005737">
    <property type="term" value="C:cytoplasm"/>
    <property type="evidence" value="ECO:0007669"/>
    <property type="project" value="TreeGrafter"/>
</dbReference>
<keyword evidence="4" id="KW-1185">Reference proteome</keyword>
<reference evidence="5" key="1">
    <citation type="submission" date="2025-08" db="UniProtKB">
        <authorList>
            <consortium name="RefSeq"/>
        </authorList>
    </citation>
    <scope>IDENTIFICATION</scope>
    <source>
        <tissue evidence="5">Gonads</tissue>
    </source>
</reference>
<evidence type="ECO:0000256" key="1">
    <source>
        <dbReference type="ARBA" id="ARBA00022884"/>
    </source>
</evidence>
<accession>A0A6J2YD07</accession>
<dbReference type="PANTHER" id="PTHR46205">
    <property type="entry name" value="LOQUACIOUS, ISOFORM B"/>
    <property type="match status" value="1"/>
</dbReference>
<dbReference type="SMART" id="SM00358">
    <property type="entry name" value="DSRM"/>
    <property type="match status" value="2"/>
</dbReference>
<proteinExistence type="predicted"/>
<dbReference type="GO" id="GO:0016442">
    <property type="term" value="C:RISC complex"/>
    <property type="evidence" value="ECO:0007669"/>
    <property type="project" value="TreeGrafter"/>
</dbReference>
<dbReference type="SUPFAM" id="SSF54768">
    <property type="entry name" value="dsRNA-binding domain-like"/>
    <property type="match status" value="2"/>
</dbReference>
<dbReference type="GO" id="GO:0070578">
    <property type="term" value="C:RISC-loading complex"/>
    <property type="evidence" value="ECO:0007669"/>
    <property type="project" value="TreeGrafter"/>
</dbReference>
<dbReference type="GO" id="GO:0070920">
    <property type="term" value="P:regulation of regulatory ncRNA processing"/>
    <property type="evidence" value="ECO:0007669"/>
    <property type="project" value="TreeGrafter"/>
</dbReference>
<dbReference type="PANTHER" id="PTHR46205:SF3">
    <property type="entry name" value="LOQUACIOUS, ISOFORM B"/>
    <property type="match status" value="1"/>
</dbReference>
<feature type="domain" description="DRBM" evidence="3">
    <location>
        <begin position="106"/>
        <end position="174"/>
    </location>
</feature>
<dbReference type="PROSITE" id="PS50137">
    <property type="entry name" value="DS_RBD"/>
    <property type="match status" value="2"/>
</dbReference>
<dbReference type="InterPro" id="IPR051247">
    <property type="entry name" value="RLC_Component"/>
</dbReference>
<dbReference type="Gene3D" id="3.30.160.20">
    <property type="match status" value="2"/>
</dbReference>
<evidence type="ECO:0000313" key="4">
    <source>
        <dbReference type="Proteomes" id="UP000504635"/>
    </source>
</evidence>
<sequence length="312" mass="35030">MAPITKTPVMVLQELTIQKGFAPPDFQIVFSNSGTHENRFDYMVAVAGITASGTGPSKQVGKHDAAHNALKILEEMGIYKPSENPVAEFKVPFKESGGSPFKTALNCIVELQNICIEKKIPAPEFNEVSSVGPPHAKEFTFECKIASIMTEAKANTKKLAKQLAAKEMLERMKDLIPDLIDEFSEVDRALKDKDSEAISSYNEMMDIIPDKSVKMDELPYTLKKLMDIKNLRYEDFREDLQTPSEENLKKILDRLEVGYEILPFQENPPLAALILKIDTPFVIIGKGESFEKAKEKALSDAFIKMDFFMQLD</sequence>
<name>A0A6J2YD07_SITOR</name>
<evidence type="ECO:0000313" key="5">
    <source>
        <dbReference type="RefSeq" id="XP_030761236.1"/>
    </source>
</evidence>
<dbReference type="Pfam" id="PF00035">
    <property type="entry name" value="dsrm"/>
    <property type="match status" value="2"/>
</dbReference>
<dbReference type="GO" id="GO:0035197">
    <property type="term" value="F:siRNA binding"/>
    <property type="evidence" value="ECO:0007669"/>
    <property type="project" value="TreeGrafter"/>
</dbReference>
<dbReference type="OrthoDB" id="5961559at2759"/>
<dbReference type="RefSeq" id="XP_030761236.1">
    <property type="nucleotide sequence ID" value="XM_030905376.1"/>
</dbReference>
<dbReference type="KEGG" id="soy:115886285"/>
<dbReference type="CDD" id="cd10845">
    <property type="entry name" value="DSRM_RNAse_III_family"/>
    <property type="match status" value="1"/>
</dbReference>
<dbReference type="AlphaFoldDB" id="A0A6J2YD07"/>
<gene>
    <name evidence="5" type="primary">LOC115886285</name>
</gene>
<organism evidence="4 5">
    <name type="scientific">Sitophilus oryzae</name>
    <name type="common">Rice weevil</name>
    <name type="synonym">Curculio oryzae</name>
    <dbReference type="NCBI Taxonomy" id="7048"/>
    <lineage>
        <taxon>Eukaryota</taxon>
        <taxon>Metazoa</taxon>
        <taxon>Ecdysozoa</taxon>
        <taxon>Arthropoda</taxon>
        <taxon>Hexapoda</taxon>
        <taxon>Insecta</taxon>
        <taxon>Pterygota</taxon>
        <taxon>Neoptera</taxon>
        <taxon>Endopterygota</taxon>
        <taxon>Coleoptera</taxon>
        <taxon>Polyphaga</taxon>
        <taxon>Cucujiformia</taxon>
        <taxon>Curculionidae</taxon>
        <taxon>Dryophthorinae</taxon>
        <taxon>Sitophilus</taxon>
    </lineage>
</organism>
<dbReference type="InterPro" id="IPR014720">
    <property type="entry name" value="dsRBD_dom"/>
</dbReference>
<dbReference type="GO" id="GO:0003725">
    <property type="term" value="F:double-stranded RNA binding"/>
    <property type="evidence" value="ECO:0007669"/>
    <property type="project" value="TreeGrafter"/>
</dbReference>
<dbReference type="GO" id="GO:0005634">
    <property type="term" value="C:nucleus"/>
    <property type="evidence" value="ECO:0007669"/>
    <property type="project" value="TreeGrafter"/>
</dbReference>
<keyword evidence="1 2" id="KW-0694">RNA-binding</keyword>
<evidence type="ECO:0000256" key="2">
    <source>
        <dbReference type="PROSITE-ProRule" id="PRU00266"/>
    </source>
</evidence>
<feature type="domain" description="DRBM" evidence="3">
    <location>
        <begin position="7"/>
        <end position="75"/>
    </location>
</feature>